<evidence type="ECO:0000256" key="4">
    <source>
        <dbReference type="ARBA" id="ARBA00022679"/>
    </source>
</evidence>
<dbReference type="InterPro" id="IPR005467">
    <property type="entry name" value="His_kinase_dom"/>
</dbReference>
<evidence type="ECO:0000313" key="10">
    <source>
        <dbReference type="EMBL" id="KGM06256.1"/>
    </source>
</evidence>
<dbReference type="PANTHER" id="PTHR45339">
    <property type="entry name" value="HYBRID SIGNAL TRANSDUCTION HISTIDINE KINASE J"/>
    <property type="match status" value="1"/>
</dbReference>
<dbReference type="PANTHER" id="PTHR45339:SF1">
    <property type="entry name" value="HYBRID SIGNAL TRANSDUCTION HISTIDINE KINASE J"/>
    <property type="match status" value="1"/>
</dbReference>
<dbReference type="CDD" id="cd00082">
    <property type="entry name" value="HisKA"/>
    <property type="match status" value="1"/>
</dbReference>
<dbReference type="PROSITE" id="PS50109">
    <property type="entry name" value="HIS_KIN"/>
    <property type="match status" value="1"/>
</dbReference>
<evidence type="ECO:0000259" key="9">
    <source>
        <dbReference type="PROSITE" id="PS50110"/>
    </source>
</evidence>
<name>A0A0A0BEB5_9GAMM</name>
<dbReference type="Gene3D" id="3.30.565.10">
    <property type="entry name" value="Histidine kinase-like ATPase, C-terminal domain"/>
    <property type="match status" value="1"/>
</dbReference>
<reference evidence="10 11" key="1">
    <citation type="submission" date="2014-09" db="EMBL/GenBank/DDBJ databases">
        <authorList>
            <person name="Grob C."/>
            <person name="Taubert M."/>
            <person name="Howat A.M."/>
            <person name="Burns O.J."/>
            <person name="Dixon J.L."/>
            <person name="Chen Y."/>
            <person name="Murrell J.C."/>
        </authorList>
    </citation>
    <scope>NUCLEOTIDE SEQUENCE [LARGE SCALE GENOMIC DNA]</scope>
    <source>
        <strain evidence="10">L4</strain>
    </source>
</reference>
<dbReference type="Gene3D" id="1.10.287.130">
    <property type="match status" value="1"/>
</dbReference>
<dbReference type="Pfam" id="PF00512">
    <property type="entry name" value="HisKA"/>
    <property type="match status" value="1"/>
</dbReference>
<dbReference type="STRING" id="392484.LP43_2129"/>
<keyword evidence="5 10" id="KW-0418">Kinase</keyword>
<evidence type="ECO:0000256" key="7">
    <source>
        <dbReference type="PROSITE-ProRule" id="PRU00169"/>
    </source>
</evidence>
<evidence type="ECO:0000256" key="1">
    <source>
        <dbReference type="ARBA" id="ARBA00000085"/>
    </source>
</evidence>
<dbReference type="InterPro" id="IPR036890">
    <property type="entry name" value="HATPase_C_sf"/>
</dbReference>
<dbReference type="PROSITE" id="PS50110">
    <property type="entry name" value="RESPONSE_REGULATORY"/>
    <property type="match status" value="1"/>
</dbReference>
<keyword evidence="3 7" id="KW-0597">Phosphoprotein</keyword>
<dbReference type="AlphaFoldDB" id="A0A0A0BEB5"/>
<evidence type="ECO:0000256" key="2">
    <source>
        <dbReference type="ARBA" id="ARBA00012438"/>
    </source>
</evidence>
<dbReference type="Proteomes" id="UP000029999">
    <property type="component" value="Unassembled WGS sequence"/>
</dbReference>
<dbReference type="SUPFAM" id="SSF52172">
    <property type="entry name" value="CheY-like"/>
    <property type="match status" value="1"/>
</dbReference>
<keyword evidence="6" id="KW-0902">Two-component regulatory system</keyword>
<dbReference type="SMART" id="SM00065">
    <property type="entry name" value="GAF"/>
    <property type="match status" value="1"/>
</dbReference>
<dbReference type="Gene3D" id="3.40.50.2300">
    <property type="match status" value="1"/>
</dbReference>
<dbReference type="SUPFAM" id="SSF47384">
    <property type="entry name" value="Homodimeric domain of signal transducing histidine kinase"/>
    <property type="match status" value="1"/>
</dbReference>
<organism evidence="10 11">
    <name type="scientific">Methylophaga thiooxydans</name>
    <dbReference type="NCBI Taxonomy" id="392484"/>
    <lineage>
        <taxon>Bacteria</taxon>
        <taxon>Pseudomonadati</taxon>
        <taxon>Pseudomonadota</taxon>
        <taxon>Gammaproteobacteria</taxon>
        <taxon>Thiotrichales</taxon>
        <taxon>Piscirickettsiaceae</taxon>
        <taxon>Methylophaga</taxon>
    </lineage>
</organism>
<accession>A0A0A0BEB5</accession>
<dbReference type="SUPFAM" id="SSF55781">
    <property type="entry name" value="GAF domain-like"/>
    <property type="match status" value="1"/>
</dbReference>
<dbReference type="PRINTS" id="PR00344">
    <property type="entry name" value="BCTRLSENSOR"/>
</dbReference>
<sequence>MDAPKIPTDEAERIKALLSAEILDTQNEPMFDNLTTLVADVFDVPIVAISLVDETRQWFKSIHGLDVCETSREVSFCGHVVHQKVPMVVEDARQDTRFFDNPLVQEGPEIVFYAGVPVFYKHHGEKYPIGTLCLIDYKPRDFDQTALRWLKAFAYEIELILDMRRSTEKAEAANDAKSTFLANMTHELRTPMSGIIGILDILRQGTLDKAQLNQVSLASKSANQMLSVINDILDFSKIDADKVTVNNEAFNLYELFSSVIETFALHQQSQKKKFILNCQWDKTLNVNGDPMRLRQILFNLLSNADKFTTNGEVAVTAKVFDIDSENIRINCDVSDTGIGIEQEQLERLFIPFEQLDNASSRKYGGTGLGLVISQRLCELMGGSISVESKLGHGSTFRFFITLQKTSVVTNEECDEVTSIESKKSTLSQLSVLLAEDDLTNRFTLEYFLTHLDISFDSALNGREALEKLSHYQNDKRYDVILMDCQMPEKDGFETSRQIRTEQHLSPYKQVPIIALTANALEGDREKCLQAGMTDYMTKPVDINTLIDKLYKWGVSNI</sequence>
<evidence type="ECO:0000313" key="11">
    <source>
        <dbReference type="Proteomes" id="UP000029999"/>
    </source>
</evidence>
<dbReference type="EMBL" id="JRQD01000005">
    <property type="protein sequence ID" value="KGM06256.1"/>
    <property type="molecule type" value="Genomic_DNA"/>
</dbReference>
<dbReference type="CDD" id="cd16922">
    <property type="entry name" value="HATPase_EvgS-ArcB-TorS-like"/>
    <property type="match status" value="1"/>
</dbReference>
<dbReference type="InterPro" id="IPR029016">
    <property type="entry name" value="GAF-like_dom_sf"/>
</dbReference>
<feature type="domain" description="Response regulatory" evidence="9">
    <location>
        <begin position="430"/>
        <end position="553"/>
    </location>
</feature>
<dbReference type="SMART" id="SM00448">
    <property type="entry name" value="REC"/>
    <property type="match status" value="1"/>
</dbReference>
<dbReference type="SMART" id="SM00387">
    <property type="entry name" value="HATPase_c"/>
    <property type="match status" value="1"/>
</dbReference>
<dbReference type="EC" id="2.7.13.3" evidence="2"/>
<feature type="modified residue" description="4-aspartylphosphate" evidence="7">
    <location>
        <position position="483"/>
    </location>
</feature>
<dbReference type="InterPro" id="IPR011006">
    <property type="entry name" value="CheY-like_superfamily"/>
</dbReference>
<evidence type="ECO:0000256" key="6">
    <source>
        <dbReference type="ARBA" id="ARBA00023012"/>
    </source>
</evidence>
<dbReference type="InterPro" id="IPR003594">
    <property type="entry name" value="HATPase_dom"/>
</dbReference>
<evidence type="ECO:0000256" key="3">
    <source>
        <dbReference type="ARBA" id="ARBA00022553"/>
    </source>
</evidence>
<dbReference type="Pfam" id="PF00072">
    <property type="entry name" value="Response_reg"/>
    <property type="match status" value="1"/>
</dbReference>
<protein>
    <recommendedName>
        <fullName evidence="2">histidine kinase</fullName>
        <ecNumber evidence="2">2.7.13.3</ecNumber>
    </recommendedName>
</protein>
<comment type="catalytic activity">
    <reaction evidence="1">
        <text>ATP + protein L-histidine = ADP + protein N-phospho-L-histidine.</text>
        <dbReference type="EC" id="2.7.13.3"/>
    </reaction>
</comment>
<dbReference type="Gene3D" id="3.30.450.40">
    <property type="match status" value="1"/>
</dbReference>
<dbReference type="InterPro" id="IPR003661">
    <property type="entry name" value="HisK_dim/P_dom"/>
</dbReference>
<dbReference type="Pfam" id="PF01590">
    <property type="entry name" value="GAF"/>
    <property type="match status" value="1"/>
</dbReference>
<dbReference type="RefSeq" id="WP_036315006.1">
    <property type="nucleotide sequence ID" value="NZ_JRQD01000005.1"/>
</dbReference>
<dbReference type="SMART" id="SM00388">
    <property type="entry name" value="HisKA"/>
    <property type="match status" value="1"/>
</dbReference>
<dbReference type="SUPFAM" id="SSF55874">
    <property type="entry name" value="ATPase domain of HSP90 chaperone/DNA topoisomerase II/histidine kinase"/>
    <property type="match status" value="1"/>
</dbReference>
<dbReference type="InterPro" id="IPR004358">
    <property type="entry name" value="Sig_transdc_His_kin-like_C"/>
</dbReference>
<dbReference type="GO" id="GO:0000155">
    <property type="term" value="F:phosphorelay sensor kinase activity"/>
    <property type="evidence" value="ECO:0007669"/>
    <property type="project" value="InterPro"/>
</dbReference>
<dbReference type="FunFam" id="3.30.565.10:FF:000010">
    <property type="entry name" value="Sensor histidine kinase RcsC"/>
    <property type="match status" value="1"/>
</dbReference>
<dbReference type="InterPro" id="IPR036097">
    <property type="entry name" value="HisK_dim/P_sf"/>
</dbReference>
<dbReference type="CDD" id="cd17546">
    <property type="entry name" value="REC_hyHK_CKI1_RcsC-like"/>
    <property type="match status" value="1"/>
</dbReference>
<evidence type="ECO:0000256" key="5">
    <source>
        <dbReference type="ARBA" id="ARBA00022777"/>
    </source>
</evidence>
<proteinExistence type="predicted"/>
<keyword evidence="4" id="KW-0808">Transferase</keyword>
<feature type="domain" description="Histidine kinase" evidence="8">
    <location>
        <begin position="183"/>
        <end position="404"/>
    </location>
</feature>
<dbReference type="Pfam" id="PF02518">
    <property type="entry name" value="HATPase_c"/>
    <property type="match status" value="1"/>
</dbReference>
<gene>
    <name evidence="10" type="ORF">LP43_2129</name>
</gene>
<dbReference type="InterPro" id="IPR001789">
    <property type="entry name" value="Sig_transdc_resp-reg_receiver"/>
</dbReference>
<evidence type="ECO:0000259" key="8">
    <source>
        <dbReference type="PROSITE" id="PS50109"/>
    </source>
</evidence>
<comment type="caution">
    <text evidence="10">The sequence shown here is derived from an EMBL/GenBank/DDBJ whole genome shotgun (WGS) entry which is preliminary data.</text>
</comment>
<dbReference type="InterPro" id="IPR003018">
    <property type="entry name" value="GAF"/>
</dbReference>